<dbReference type="SUPFAM" id="SSF51735">
    <property type="entry name" value="NAD(P)-binding Rossmann-fold domains"/>
    <property type="match status" value="1"/>
</dbReference>
<dbReference type="EC" id="1.-.-.-" evidence="3"/>
<dbReference type="PANTHER" id="PTHR43708:SF8">
    <property type="entry name" value="OXIDOREDUCTASE"/>
    <property type="match status" value="1"/>
</dbReference>
<reference evidence="3 4" key="1">
    <citation type="submission" date="2019-02" db="EMBL/GenBank/DDBJ databases">
        <title>Deep-cultivation of Planctomycetes and their phenomic and genomic characterization uncovers novel biology.</title>
        <authorList>
            <person name="Wiegand S."/>
            <person name="Jogler M."/>
            <person name="Boedeker C."/>
            <person name="Pinto D."/>
            <person name="Vollmers J."/>
            <person name="Rivas-Marin E."/>
            <person name="Kohn T."/>
            <person name="Peeters S.H."/>
            <person name="Heuer A."/>
            <person name="Rast P."/>
            <person name="Oberbeckmann S."/>
            <person name="Bunk B."/>
            <person name="Jeske O."/>
            <person name="Meyerdierks A."/>
            <person name="Storesund J.E."/>
            <person name="Kallscheuer N."/>
            <person name="Luecker S."/>
            <person name="Lage O.M."/>
            <person name="Pohl T."/>
            <person name="Merkel B.J."/>
            <person name="Hornburger P."/>
            <person name="Mueller R.-W."/>
            <person name="Bruemmer F."/>
            <person name="Labrenz M."/>
            <person name="Spormann A.M."/>
            <person name="Op den Camp H."/>
            <person name="Overmann J."/>
            <person name="Amann R."/>
            <person name="Jetten M.S.M."/>
            <person name="Mascher T."/>
            <person name="Medema M.H."/>
            <person name="Devos D.P."/>
            <person name="Kaster A.-K."/>
            <person name="Ovreas L."/>
            <person name="Rohde M."/>
            <person name="Galperin M.Y."/>
            <person name="Jogler C."/>
        </authorList>
    </citation>
    <scope>NUCLEOTIDE SEQUENCE [LARGE SCALE GENOMIC DNA]</scope>
    <source>
        <strain evidence="3 4">SV_7m_r</strain>
    </source>
</reference>
<dbReference type="Gene3D" id="3.40.50.720">
    <property type="entry name" value="NAD(P)-binding Rossmann-like Domain"/>
    <property type="match status" value="1"/>
</dbReference>
<dbReference type="InterPro" id="IPR000683">
    <property type="entry name" value="Gfo/Idh/MocA-like_OxRdtase_N"/>
</dbReference>
<dbReference type="SUPFAM" id="SSF55347">
    <property type="entry name" value="Glyceraldehyde-3-phosphate dehydrogenase-like, C-terminal domain"/>
    <property type="match status" value="1"/>
</dbReference>
<sequence length="352" mass="39244">MKKLKGVAVGAGYFSQFHYEAWSRLEGVELSAICDVNRQAAQSAADQHGVPSVYVDFTEMLEAEKPDFVDLITRPDSHLELTKAAVERGVAVICQKPLAPTMDECRELVAAAQNAGVPLMVHENFRFQPWYREIRKLIDEGVIGDRLHAISTQTRTGDGWQEDAYMARQPYFRTMPKFLIFETGVHFIDTFRFLGGEIDGVYASLRTLNQAIAGEDSGTVVFEFQSGAQGLWDANRYNESNAKNPRYTFGQTLVEGSGGSIRLLTDGRLLIQRLGQSEQPHHYNPSAANFAGDCVFATQQHFIACLLNDQPFETSGSEYLKTLQVQEAVYQSAQARTPVRNLLAQESSHADH</sequence>
<evidence type="ECO:0000313" key="4">
    <source>
        <dbReference type="Proteomes" id="UP000315003"/>
    </source>
</evidence>
<keyword evidence="3" id="KW-0560">Oxidoreductase</keyword>
<dbReference type="Proteomes" id="UP000315003">
    <property type="component" value="Chromosome"/>
</dbReference>
<evidence type="ECO:0000313" key="3">
    <source>
        <dbReference type="EMBL" id="QDT62651.1"/>
    </source>
</evidence>
<dbReference type="EMBL" id="CP036272">
    <property type="protein sequence ID" value="QDT62651.1"/>
    <property type="molecule type" value="Genomic_DNA"/>
</dbReference>
<evidence type="ECO:0000259" key="2">
    <source>
        <dbReference type="Pfam" id="PF22725"/>
    </source>
</evidence>
<proteinExistence type="predicted"/>
<dbReference type="OrthoDB" id="9795543at2"/>
<evidence type="ECO:0000259" key="1">
    <source>
        <dbReference type="Pfam" id="PF01408"/>
    </source>
</evidence>
<dbReference type="InterPro" id="IPR036291">
    <property type="entry name" value="NAD(P)-bd_dom_sf"/>
</dbReference>
<accession>A0A517T2U8</accession>
<organism evidence="3 4">
    <name type="scientific">Stieleria bergensis</name>
    <dbReference type="NCBI Taxonomy" id="2528025"/>
    <lineage>
        <taxon>Bacteria</taxon>
        <taxon>Pseudomonadati</taxon>
        <taxon>Planctomycetota</taxon>
        <taxon>Planctomycetia</taxon>
        <taxon>Pirellulales</taxon>
        <taxon>Pirellulaceae</taxon>
        <taxon>Stieleria</taxon>
    </lineage>
</organism>
<name>A0A517T2U8_9BACT</name>
<dbReference type="Pfam" id="PF22725">
    <property type="entry name" value="GFO_IDH_MocA_C3"/>
    <property type="match status" value="1"/>
</dbReference>
<dbReference type="InterPro" id="IPR051317">
    <property type="entry name" value="Gfo/Idh/MocA_oxidoreduct"/>
</dbReference>
<protein>
    <submittedName>
        <fullName evidence="3">Putative oxidoreductase YcjS</fullName>
        <ecNumber evidence="3">1.-.-.-</ecNumber>
    </submittedName>
</protein>
<dbReference type="GO" id="GO:0000166">
    <property type="term" value="F:nucleotide binding"/>
    <property type="evidence" value="ECO:0007669"/>
    <property type="project" value="InterPro"/>
</dbReference>
<feature type="domain" description="GFO/IDH/MocA-like oxidoreductase" evidence="2">
    <location>
        <begin position="131"/>
        <end position="261"/>
    </location>
</feature>
<dbReference type="AlphaFoldDB" id="A0A517T2U8"/>
<dbReference type="RefSeq" id="WP_145277545.1">
    <property type="nucleotide sequence ID" value="NZ_CP036272.1"/>
</dbReference>
<dbReference type="InterPro" id="IPR055170">
    <property type="entry name" value="GFO_IDH_MocA-like_dom"/>
</dbReference>
<dbReference type="Gene3D" id="3.30.360.10">
    <property type="entry name" value="Dihydrodipicolinate Reductase, domain 2"/>
    <property type="match status" value="1"/>
</dbReference>
<dbReference type="Pfam" id="PF01408">
    <property type="entry name" value="GFO_IDH_MocA"/>
    <property type="match status" value="1"/>
</dbReference>
<feature type="domain" description="Gfo/Idh/MocA-like oxidoreductase N-terminal" evidence="1">
    <location>
        <begin position="7"/>
        <end position="121"/>
    </location>
</feature>
<dbReference type="PANTHER" id="PTHR43708">
    <property type="entry name" value="CONSERVED EXPRESSED OXIDOREDUCTASE (EUROFUNG)"/>
    <property type="match status" value="1"/>
</dbReference>
<keyword evidence="4" id="KW-1185">Reference proteome</keyword>
<gene>
    <name evidence="3" type="primary">ycjS_2</name>
    <name evidence="3" type="ORF">SV7mr_52010</name>
</gene>
<dbReference type="GO" id="GO:0016491">
    <property type="term" value="F:oxidoreductase activity"/>
    <property type="evidence" value="ECO:0007669"/>
    <property type="project" value="UniProtKB-KW"/>
</dbReference>